<evidence type="ECO:0000313" key="2">
    <source>
        <dbReference type="EMBL" id="QNN47609.1"/>
    </source>
</evidence>
<protein>
    <submittedName>
        <fullName evidence="2">Uncharacterized protein</fullName>
    </submittedName>
</protein>
<organism evidence="2 3">
    <name type="scientific">Thermomonas brevis</name>
    <dbReference type="NCBI Taxonomy" id="215691"/>
    <lineage>
        <taxon>Bacteria</taxon>
        <taxon>Pseudomonadati</taxon>
        <taxon>Pseudomonadota</taxon>
        <taxon>Gammaproteobacteria</taxon>
        <taxon>Lysobacterales</taxon>
        <taxon>Lysobacteraceae</taxon>
        <taxon>Thermomonas</taxon>
    </lineage>
</organism>
<gene>
    <name evidence="2" type="ORF">H9L17_05600</name>
</gene>
<keyword evidence="1" id="KW-0472">Membrane</keyword>
<accession>A0A7G9QW84</accession>
<dbReference type="KEGG" id="tbv:H9L17_05600"/>
<dbReference type="AlphaFoldDB" id="A0A7G9QW84"/>
<reference evidence="2 3" key="1">
    <citation type="submission" date="2020-08" db="EMBL/GenBank/DDBJ databases">
        <title>Genome sequence of Thermomonas brevis KACC 16975T.</title>
        <authorList>
            <person name="Hyun D.-W."/>
            <person name="Bae J.-W."/>
        </authorList>
    </citation>
    <scope>NUCLEOTIDE SEQUENCE [LARGE SCALE GENOMIC DNA]</scope>
    <source>
        <strain evidence="2 3">KACC 16975</strain>
    </source>
</reference>
<sequence>MSARMDEPAAHLQRNAGMLAAVSMAAFVVAALACFFLDGPAGLERTLLLALWAAWCLSAIGVLAAYARTGVIVSTLGLRFSHSQVFRKDASKAAFGMFLFLFALLLVLLGGLMYIAVLFLGAGAGVQP</sequence>
<keyword evidence="1" id="KW-0812">Transmembrane</keyword>
<dbReference type="PROSITE" id="PS51257">
    <property type="entry name" value="PROKAR_LIPOPROTEIN"/>
    <property type="match status" value="1"/>
</dbReference>
<proteinExistence type="predicted"/>
<keyword evidence="3" id="KW-1185">Reference proteome</keyword>
<name>A0A7G9QW84_9GAMM</name>
<dbReference type="RefSeq" id="WP_187571354.1">
    <property type="nucleotide sequence ID" value="NZ_CP060711.1"/>
</dbReference>
<evidence type="ECO:0000313" key="3">
    <source>
        <dbReference type="Proteomes" id="UP000515977"/>
    </source>
</evidence>
<feature type="transmembrane region" description="Helical" evidence="1">
    <location>
        <begin position="49"/>
        <end position="73"/>
    </location>
</feature>
<dbReference type="Proteomes" id="UP000515977">
    <property type="component" value="Chromosome"/>
</dbReference>
<feature type="transmembrane region" description="Helical" evidence="1">
    <location>
        <begin position="16"/>
        <end position="37"/>
    </location>
</feature>
<evidence type="ECO:0000256" key="1">
    <source>
        <dbReference type="SAM" id="Phobius"/>
    </source>
</evidence>
<feature type="transmembrane region" description="Helical" evidence="1">
    <location>
        <begin position="93"/>
        <end position="120"/>
    </location>
</feature>
<dbReference type="EMBL" id="CP060711">
    <property type="protein sequence ID" value="QNN47609.1"/>
    <property type="molecule type" value="Genomic_DNA"/>
</dbReference>
<keyword evidence="1" id="KW-1133">Transmembrane helix</keyword>